<keyword evidence="2" id="KW-0560">Oxidoreductase</keyword>
<dbReference type="PRINTS" id="PR00359">
    <property type="entry name" value="BP450"/>
</dbReference>
<evidence type="ECO:0000313" key="3">
    <source>
        <dbReference type="EMBL" id="GAA3704389.1"/>
    </source>
</evidence>
<gene>
    <name evidence="3" type="ORF">GCM10022224_082450</name>
</gene>
<dbReference type="PANTHER" id="PTHR46696">
    <property type="entry name" value="P450, PUTATIVE (EUROFUNG)-RELATED"/>
    <property type="match status" value="1"/>
</dbReference>
<organism evidence="3 4">
    <name type="scientific">Nonomuraea antimicrobica</name>
    <dbReference type="NCBI Taxonomy" id="561173"/>
    <lineage>
        <taxon>Bacteria</taxon>
        <taxon>Bacillati</taxon>
        <taxon>Actinomycetota</taxon>
        <taxon>Actinomycetes</taxon>
        <taxon>Streptosporangiales</taxon>
        <taxon>Streptosporangiaceae</taxon>
        <taxon>Nonomuraea</taxon>
    </lineage>
</organism>
<keyword evidence="2" id="KW-0479">Metal-binding</keyword>
<dbReference type="RefSeq" id="WP_344891395.1">
    <property type="nucleotide sequence ID" value="NZ_BAAAZP010000179.1"/>
</dbReference>
<sequence length="406" mass="44656">MTEVSDSLTESADALPTIPRGRTSVFELPTGLMDMAAAGPIHRLRYADGHVGWIVTDFQLCRKVLTMPEFSSRPDLRHSAIHEAIGDGQPPEERPGMFVGMDPPEHTHYRRIVAAALKLGEMRQLQANITERANALFDADADDRVDLVSAVASPLPALVITQLLGVEEEVSHTLASCLERMLSLDSTADQVREMFAIIFSELGEVVTRRQQDGAPGFIQNMIEDGGLSHAEITSIAFQLYTAGHETTTNMIALSYLYLLANPEAAATLKGDERAIADAMEEFLRFFSIIQYGISRGALEEVELGGVTIRPGETITISLPAANFDNGRFPDPYRLDIGRSDRGHLAFGFGVHQCVAQQLARVELTVALRVFLERYGDFALDSYEMKSDTIVHGLTRLLVRQSGTRKP</sequence>
<keyword evidence="2" id="KW-0349">Heme</keyword>
<dbReference type="PANTHER" id="PTHR46696:SF6">
    <property type="entry name" value="P450, PUTATIVE (EUROFUNG)-RELATED"/>
    <property type="match status" value="1"/>
</dbReference>
<reference evidence="4" key="1">
    <citation type="journal article" date="2019" name="Int. J. Syst. Evol. Microbiol.">
        <title>The Global Catalogue of Microorganisms (GCM) 10K type strain sequencing project: providing services to taxonomists for standard genome sequencing and annotation.</title>
        <authorList>
            <consortium name="The Broad Institute Genomics Platform"/>
            <consortium name="The Broad Institute Genome Sequencing Center for Infectious Disease"/>
            <person name="Wu L."/>
            <person name="Ma J."/>
        </authorList>
    </citation>
    <scope>NUCLEOTIDE SEQUENCE [LARGE SCALE GENOMIC DNA]</scope>
    <source>
        <strain evidence="4">JCM 16904</strain>
    </source>
</reference>
<name>A0ABP7DK30_9ACTN</name>
<keyword evidence="2" id="KW-0408">Iron</keyword>
<evidence type="ECO:0000313" key="4">
    <source>
        <dbReference type="Proteomes" id="UP001500902"/>
    </source>
</evidence>
<dbReference type="InterPro" id="IPR036396">
    <property type="entry name" value="Cyt_P450_sf"/>
</dbReference>
<proteinExistence type="inferred from homology"/>
<comment type="similarity">
    <text evidence="1 2">Belongs to the cytochrome P450 family.</text>
</comment>
<dbReference type="InterPro" id="IPR017972">
    <property type="entry name" value="Cyt_P450_CS"/>
</dbReference>
<evidence type="ECO:0000256" key="1">
    <source>
        <dbReference type="ARBA" id="ARBA00010617"/>
    </source>
</evidence>
<dbReference type="EMBL" id="BAAAZP010000179">
    <property type="protein sequence ID" value="GAA3704389.1"/>
    <property type="molecule type" value="Genomic_DNA"/>
</dbReference>
<dbReference type="Pfam" id="PF00067">
    <property type="entry name" value="p450"/>
    <property type="match status" value="1"/>
</dbReference>
<dbReference type="Gene3D" id="1.10.630.10">
    <property type="entry name" value="Cytochrome P450"/>
    <property type="match status" value="1"/>
</dbReference>
<dbReference type="InterPro" id="IPR001128">
    <property type="entry name" value="Cyt_P450"/>
</dbReference>
<evidence type="ECO:0000256" key="2">
    <source>
        <dbReference type="RuleBase" id="RU000461"/>
    </source>
</evidence>
<dbReference type="PROSITE" id="PS00086">
    <property type="entry name" value="CYTOCHROME_P450"/>
    <property type="match status" value="1"/>
</dbReference>
<comment type="caution">
    <text evidence="3">The sequence shown here is derived from an EMBL/GenBank/DDBJ whole genome shotgun (WGS) entry which is preliminary data.</text>
</comment>
<protein>
    <submittedName>
        <fullName evidence="3">Cytochrome P450</fullName>
    </submittedName>
</protein>
<dbReference type="SUPFAM" id="SSF48264">
    <property type="entry name" value="Cytochrome P450"/>
    <property type="match status" value="1"/>
</dbReference>
<keyword evidence="2" id="KW-0503">Monooxygenase</keyword>
<keyword evidence="4" id="KW-1185">Reference proteome</keyword>
<accession>A0ABP7DK30</accession>
<dbReference type="InterPro" id="IPR002397">
    <property type="entry name" value="Cyt_P450_B"/>
</dbReference>
<dbReference type="Proteomes" id="UP001500902">
    <property type="component" value="Unassembled WGS sequence"/>
</dbReference>
<dbReference type="PRINTS" id="PR00385">
    <property type="entry name" value="P450"/>
</dbReference>